<organism evidence="1 2">
    <name type="scientific">Schistosoma mattheei</name>
    <dbReference type="NCBI Taxonomy" id="31246"/>
    <lineage>
        <taxon>Eukaryota</taxon>
        <taxon>Metazoa</taxon>
        <taxon>Spiralia</taxon>
        <taxon>Lophotrochozoa</taxon>
        <taxon>Platyhelminthes</taxon>
        <taxon>Trematoda</taxon>
        <taxon>Digenea</taxon>
        <taxon>Strigeidida</taxon>
        <taxon>Schistosomatoidea</taxon>
        <taxon>Schistosomatidae</taxon>
        <taxon>Schistosoma</taxon>
    </lineage>
</organism>
<dbReference type="EMBL" id="UZAL01028047">
    <property type="protein sequence ID" value="VDP38032.1"/>
    <property type="molecule type" value="Genomic_DNA"/>
</dbReference>
<name>A0A183NYK7_9TREM</name>
<accession>A0A183NYK7</accession>
<reference evidence="1 2" key="1">
    <citation type="submission" date="2018-11" db="EMBL/GenBank/DDBJ databases">
        <authorList>
            <consortium name="Pathogen Informatics"/>
        </authorList>
    </citation>
    <scope>NUCLEOTIDE SEQUENCE [LARGE SCALE GENOMIC DNA]</scope>
    <source>
        <strain>Denwood</strain>
        <strain evidence="2">Zambia</strain>
    </source>
</reference>
<evidence type="ECO:0000313" key="2">
    <source>
        <dbReference type="Proteomes" id="UP000269396"/>
    </source>
</evidence>
<protein>
    <submittedName>
        <fullName evidence="1">Uncharacterized protein</fullName>
    </submittedName>
</protein>
<evidence type="ECO:0000313" key="1">
    <source>
        <dbReference type="EMBL" id="VDP38032.1"/>
    </source>
</evidence>
<gene>
    <name evidence="1" type="ORF">SMTD_LOCUS7193</name>
</gene>
<dbReference type="Proteomes" id="UP000269396">
    <property type="component" value="Unassembled WGS sequence"/>
</dbReference>
<sequence length="77" mass="8866">MKQKLQKHWTTRETALQRSNTAFFRDADKLTRALSKRFQASQNPLKTRNYNEGQLVMNQRSTNFNVSESAGSQEASS</sequence>
<dbReference type="AlphaFoldDB" id="A0A183NYK7"/>
<proteinExistence type="predicted"/>
<keyword evidence="2" id="KW-1185">Reference proteome</keyword>